<dbReference type="Proteomes" id="UP000187735">
    <property type="component" value="Chromosome"/>
</dbReference>
<evidence type="ECO:0000313" key="3">
    <source>
        <dbReference type="Proteomes" id="UP000187735"/>
    </source>
</evidence>
<dbReference type="Pfam" id="PF00294">
    <property type="entry name" value="PfkB"/>
    <property type="match status" value="1"/>
</dbReference>
<keyword evidence="2" id="KW-0418">Kinase</keyword>
<dbReference type="GO" id="GO:0016301">
    <property type="term" value="F:kinase activity"/>
    <property type="evidence" value="ECO:0007669"/>
    <property type="project" value="UniProtKB-KW"/>
</dbReference>
<keyword evidence="2" id="KW-0808">Transferase</keyword>
<protein>
    <submittedName>
        <fullName evidence="2">Ribokinase</fullName>
    </submittedName>
</protein>
<dbReference type="SUPFAM" id="SSF53613">
    <property type="entry name" value="Ribokinase-like"/>
    <property type="match status" value="1"/>
</dbReference>
<dbReference type="Gene3D" id="3.40.1190.20">
    <property type="match status" value="1"/>
</dbReference>
<dbReference type="InterPro" id="IPR052562">
    <property type="entry name" value="Ketohexokinase-related"/>
</dbReference>
<keyword evidence="3" id="KW-1185">Reference proteome</keyword>
<dbReference type="KEGG" id="fmr:Fuma_00590"/>
<dbReference type="STRING" id="1891926.Fuma_00590"/>
<dbReference type="AlphaFoldDB" id="A0A1P8WAC4"/>
<reference evidence="2 3" key="1">
    <citation type="journal article" date="2016" name="Front. Microbiol.">
        <title>Fuerstia marisgermanicae gen. nov., sp. nov., an Unusual Member of the Phylum Planctomycetes from the German Wadden Sea.</title>
        <authorList>
            <person name="Kohn T."/>
            <person name="Heuer A."/>
            <person name="Jogler M."/>
            <person name="Vollmers J."/>
            <person name="Boedeker C."/>
            <person name="Bunk B."/>
            <person name="Rast P."/>
            <person name="Borchert D."/>
            <person name="Glockner I."/>
            <person name="Freese H.M."/>
            <person name="Klenk H.P."/>
            <person name="Overmann J."/>
            <person name="Kaster A.K."/>
            <person name="Rohde M."/>
            <person name="Wiegand S."/>
            <person name="Jogler C."/>
        </authorList>
    </citation>
    <scope>NUCLEOTIDE SEQUENCE [LARGE SCALE GENOMIC DNA]</scope>
    <source>
        <strain evidence="2 3">NH11</strain>
    </source>
</reference>
<feature type="domain" description="Carbohydrate kinase PfkB" evidence="1">
    <location>
        <begin position="9"/>
        <end position="279"/>
    </location>
</feature>
<accession>A0A1P8WAC4</accession>
<dbReference type="PANTHER" id="PTHR42774">
    <property type="entry name" value="PHOSPHOTRANSFERASE SYSTEM TRANSPORT PROTEIN"/>
    <property type="match status" value="1"/>
</dbReference>
<dbReference type="InterPro" id="IPR011611">
    <property type="entry name" value="PfkB_dom"/>
</dbReference>
<evidence type="ECO:0000313" key="2">
    <source>
        <dbReference type="EMBL" id="APZ91006.1"/>
    </source>
</evidence>
<dbReference type="InterPro" id="IPR029056">
    <property type="entry name" value="Ribokinase-like"/>
</dbReference>
<gene>
    <name evidence="2" type="ORF">Fuma_00590</name>
</gene>
<dbReference type="EMBL" id="CP017641">
    <property type="protein sequence ID" value="APZ91006.1"/>
    <property type="molecule type" value="Genomic_DNA"/>
</dbReference>
<name>A0A1P8WAC4_9PLAN</name>
<organism evidence="2 3">
    <name type="scientific">Fuerstiella marisgermanici</name>
    <dbReference type="NCBI Taxonomy" id="1891926"/>
    <lineage>
        <taxon>Bacteria</taxon>
        <taxon>Pseudomonadati</taxon>
        <taxon>Planctomycetota</taxon>
        <taxon>Planctomycetia</taxon>
        <taxon>Planctomycetales</taxon>
        <taxon>Planctomycetaceae</taxon>
        <taxon>Fuerstiella</taxon>
    </lineage>
</organism>
<proteinExistence type="predicted"/>
<dbReference type="PANTHER" id="PTHR42774:SF3">
    <property type="entry name" value="KETOHEXOKINASE"/>
    <property type="match status" value="1"/>
</dbReference>
<dbReference type="RefSeq" id="WP_077022823.1">
    <property type="nucleotide sequence ID" value="NZ_CP017641.1"/>
</dbReference>
<evidence type="ECO:0000259" key="1">
    <source>
        <dbReference type="Pfam" id="PF00294"/>
    </source>
</evidence>
<dbReference type="OrthoDB" id="9813569at2"/>
<sequence>MTVLGIGTVVVDHVVELSGFPEADTKAAAVHHWRQLGGPVPVALSTAAFYGSQCHFLGRWANDDHGRLIERTLVERQIVFEQPAAESHWSTGFAHVWGDTTTGSRTIAFSRGEFPVPDEADIDEAVLANCRLLHLDGWAIGAALKAATIVKRNGGRVVLDAGSVKPGLKDLLPLVDVLIASALFRRSHFGTETVAATDMRGLVRGSVIATDGANGASWITPDEILHEPALAITAVDTNGAGDIFSGSVLHGLDRNWSRGKILKFANRVAGHACTQRGNDSWPADAADS</sequence>